<dbReference type="PRINTS" id="PR00095">
    <property type="entry name" value="ANTSNTHASEI"/>
</dbReference>
<dbReference type="GO" id="GO:0046872">
    <property type="term" value="F:metal ion binding"/>
    <property type="evidence" value="ECO:0007669"/>
    <property type="project" value="UniProtKB-KW"/>
</dbReference>
<evidence type="ECO:0000256" key="7">
    <source>
        <dbReference type="ARBA" id="ARBA00022605"/>
    </source>
</evidence>
<feature type="domain" description="Chorismate-utilising enzyme C-terminal" evidence="16">
    <location>
        <begin position="222"/>
        <end position="475"/>
    </location>
</feature>
<keyword evidence="12 15" id="KW-0456">Lyase</keyword>
<dbReference type="PANTHER" id="PTHR11236">
    <property type="entry name" value="AMINOBENZOATE/ANTHRANILATE SYNTHASE"/>
    <property type="match status" value="1"/>
</dbReference>
<dbReference type="InterPro" id="IPR006805">
    <property type="entry name" value="Anth_synth_I_N"/>
</dbReference>
<evidence type="ECO:0000256" key="12">
    <source>
        <dbReference type="ARBA" id="ARBA00023239"/>
    </source>
</evidence>
<dbReference type="AlphaFoldDB" id="A0A1W1VA56"/>
<dbReference type="InterPro" id="IPR019999">
    <property type="entry name" value="Anth_synth_I-like"/>
</dbReference>
<accession>A0A1W1VA56</accession>
<dbReference type="RefSeq" id="WP_084053101.1">
    <property type="nucleotide sequence ID" value="NZ_FWWT01000017.1"/>
</dbReference>
<evidence type="ECO:0000256" key="10">
    <source>
        <dbReference type="ARBA" id="ARBA00022842"/>
    </source>
</evidence>
<comment type="subunit">
    <text evidence="4 15">Heterotetramer consisting of two non-identical subunits: a beta subunit (TrpG) and a large alpha subunit (TrpE).</text>
</comment>
<feature type="domain" description="Anthranilate synthase component I N-terminal" evidence="17">
    <location>
        <begin position="30"/>
        <end position="166"/>
    </location>
</feature>
<keyword evidence="9 15" id="KW-0822">Tryptophan biosynthesis</keyword>
<evidence type="ECO:0000256" key="3">
    <source>
        <dbReference type="ARBA" id="ARBA00009562"/>
    </source>
</evidence>
<dbReference type="PANTHER" id="PTHR11236:SF48">
    <property type="entry name" value="ISOCHORISMATE SYNTHASE MENF"/>
    <property type="match status" value="1"/>
</dbReference>
<keyword evidence="8 15" id="KW-0479">Metal-binding</keyword>
<comment type="cofactor">
    <cofactor evidence="1 15">
        <name>Mg(2+)</name>
        <dbReference type="ChEBI" id="CHEBI:18420"/>
    </cofactor>
</comment>
<dbReference type="UniPathway" id="UPA00035">
    <property type="reaction ID" value="UER00040"/>
</dbReference>
<dbReference type="GO" id="GO:0004049">
    <property type="term" value="F:anthranilate synthase activity"/>
    <property type="evidence" value="ECO:0007669"/>
    <property type="project" value="UniProtKB-EC"/>
</dbReference>
<comment type="catalytic activity">
    <reaction evidence="14 15">
        <text>chorismate + L-glutamine = anthranilate + pyruvate + L-glutamate + H(+)</text>
        <dbReference type="Rhea" id="RHEA:21732"/>
        <dbReference type="ChEBI" id="CHEBI:15361"/>
        <dbReference type="ChEBI" id="CHEBI:15378"/>
        <dbReference type="ChEBI" id="CHEBI:16567"/>
        <dbReference type="ChEBI" id="CHEBI:29748"/>
        <dbReference type="ChEBI" id="CHEBI:29985"/>
        <dbReference type="ChEBI" id="CHEBI:58359"/>
        <dbReference type="EC" id="4.1.3.27"/>
    </reaction>
</comment>
<keyword evidence="19" id="KW-1185">Reference proteome</keyword>
<comment type="similarity">
    <text evidence="3 15">Belongs to the anthranilate synthase component I family.</text>
</comment>
<dbReference type="SUPFAM" id="SSF56322">
    <property type="entry name" value="ADC synthase"/>
    <property type="match status" value="1"/>
</dbReference>
<sequence length="492" mass="55431">MFPETKEDFLTLTKKANLIPIYKEYSSALETPLAVFLKLKSNKHAFLLESVERGVQMGRFSFVGFEPRAIFKAKDKEISIEEQGEITNYTCLDPLKEIEGIFQKYIALSVPELPMFSGGAVGYFGYDMIRNWEDIPKGNIKDTDYPDCLLMFTDQLIIFDHVKQTMKIVINVHVGNNPEEQYLEALQKIEIIKAKLDRPIPKDKLQKNKQKEELDFQENTTPEEFKEKVKKAKKYIESGDIFQVVISRKIDFELKTDPLLIYQSLRSLNPSPYMFYLDFADIKLVGSSPEIMVKVENNRAELRPIAGTRPRGKTAEEDSVLIEDLLADEKEKAEHLMLVDLGRNDLGRVSQYGTVKVEEFMKVEKYSHVSHLVSKVTGKLKEGSNCFDVLRASFPAGTVSGAPKIRAMQIIDELEGEARGPYAGAVGSLGYNGNLDTCITIRTLMINKNRATIQAGAGIVADSNPVNEYLETCNKKGAILKAIEIATKGEED</sequence>
<protein>
    <recommendedName>
        <fullName evidence="6 15">Anthranilate synthase component 1</fullName>
        <ecNumber evidence="5 15">4.1.3.27</ecNumber>
    </recommendedName>
</protein>
<reference evidence="18 19" key="1">
    <citation type="submission" date="2017-04" db="EMBL/GenBank/DDBJ databases">
        <authorList>
            <person name="Afonso C.L."/>
            <person name="Miller P.J."/>
            <person name="Scott M.A."/>
            <person name="Spackman E."/>
            <person name="Goraichik I."/>
            <person name="Dimitrov K.M."/>
            <person name="Suarez D.L."/>
            <person name="Swayne D.E."/>
        </authorList>
    </citation>
    <scope>NUCLEOTIDE SEQUENCE [LARGE SCALE GENOMIC DNA]</scope>
    <source>
        <strain evidence="18 19">DSM 11270</strain>
    </source>
</reference>
<organism evidence="18 19">
    <name type="scientific">Desulfonispora thiosulfatigenes DSM 11270</name>
    <dbReference type="NCBI Taxonomy" id="656914"/>
    <lineage>
        <taxon>Bacteria</taxon>
        <taxon>Bacillati</taxon>
        <taxon>Bacillota</taxon>
        <taxon>Clostridia</taxon>
        <taxon>Eubacteriales</taxon>
        <taxon>Peptococcaceae</taxon>
        <taxon>Desulfonispora</taxon>
    </lineage>
</organism>
<dbReference type="Pfam" id="PF00425">
    <property type="entry name" value="Chorismate_bind"/>
    <property type="match status" value="1"/>
</dbReference>
<evidence type="ECO:0000256" key="8">
    <source>
        <dbReference type="ARBA" id="ARBA00022723"/>
    </source>
</evidence>
<evidence type="ECO:0000256" key="11">
    <source>
        <dbReference type="ARBA" id="ARBA00023141"/>
    </source>
</evidence>
<keyword evidence="11 15" id="KW-0057">Aromatic amino acid biosynthesis</keyword>
<evidence type="ECO:0000313" key="19">
    <source>
        <dbReference type="Proteomes" id="UP000192731"/>
    </source>
</evidence>
<evidence type="ECO:0000256" key="6">
    <source>
        <dbReference type="ARBA" id="ARBA00020653"/>
    </source>
</evidence>
<evidence type="ECO:0000256" key="15">
    <source>
        <dbReference type="RuleBase" id="RU364045"/>
    </source>
</evidence>
<evidence type="ECO:0000256" key="2">
    <source>
        <dbReference type="ARBA" id="ARBA00004873"/>
    </source>
</evidence>
<dbReference type="Pfam" id="PF04715">
    <property type="entry name" value="Anth_synt_I_N"/>
    <property type="match status" value="1"/>
</dbReference>
<keyword evidence="10 15" id="KW-0460">Magnesium</keyword>
<evidence type="ECO:0000259" key="17">
    <source>
        <dbReference type="Pfam" id="PF04715"/>
    </source>
</evidence>
<dbReference type="InterPro" id="IPR005256">
    <property type="entry name" value="Anth_synth_I_PabB"/>
</dbReference>
<proteinExistence type="inferred from homology"/>
<evidence type="ECO:0000259" key="16">
    <source>
        <dbReference type="Pfam" id="PF00425"/>
    </source>
</evidence>
<evidence type="ECO:0000313" key="18">
    <source>
        <dbReference type="EMBL" id="SMB90367.1"/>
    </source>
</evidence>
<evidence type="ECO:0000256" key="9">
    <source>
        <dbReference type="ARBA" id="ARBA00022822"/>
    </source>
</evidence>
<dbReference type="Proteomes" id="UP000192731">
    <property type="component" value="Unassembled WGS sequence"/>
</dbReference>
<evidence type="ECO:0000256" key="5">
    <source>
        <dbReference type="ARBA" id="ARBA00012266"/>
    </source>
</evidence>
<dbReference type="Gene3D" id="3.60.120.10">
    <property type="entry name" value="Anthranilate synthase"/>
    <property type="match status" value="1"/>
</dbReference>
<evidence type="ECO:0000256" key="13">
    <source>
        <dbReference type="ARBA" id="ARBA00025634"/>
    </source>
</evidence>
<dbReference type="OrthoDB" id="9803598at2"/>
<evidence type="ECO:0000256" key="14">
    <source>
        <dbReference type="ARBA" id="ARBA00047683"/>
    </source>
</evidence>
<dbReference type="STRING" id="656914.SAMN00017405_1307"/>
<dbReference type="EMBL" id="FWWT01000017">
    <property type="protein sequence ID" value="SMB90367.1"/>
    <property type="molecule type" value="Genomic_DNA"/>
</dbReference>
<gene>
    <name evidence="15" type="primary">trpE</name>
    <name evidence="18" type="ORF">SAMN00017405_1307</name>
</gene>
<comment type="pathway">
    <text evidence="2 15">Amino-acid biosynthesis; L-tryptophan biosynthesis; L-tryptophan from chorismate: step 1/5.</text>
</comment>
<dbReference type="EC" id="4.1.3.27" evidence="5 15"/>
<dbReference type="InterPro" id="IPR005801">
    <property type="entry name" value="ADC_synthase"/>
</dbReference>
<dbReference type="InterPro" id="IPR015890">
    <property type="entry name" value="Chorismate_C"/>
</dbReference>
<name>A0A1W1VA56_DESTI</name>
<dbReference type="NCBIfam" id="TIGR00564">
    <property type="entry name" value="trpE_most"/>
    <property type="match status" value="1"/>
</dbReference>
<evidence type="ECO:0000256" key="4">
    <source>
        <dbReference type="ARBA" id="ARBA00011575"/>
    </source>
</evidence>
<comment type="function">
    <text evidence="13 15">Part of a heterotetrameric complex that catalyzes the two-step biosynthesis of anthranilate, an intermediate in the biosynthesis of L-tryptophan. In the first step, the glutamine-binding beta subunit (TrpG) of anthranilate synthase (AS) provides the glutamine amidotransferase activity which generates ammonia as a substrate that, along with chorismate, is used in the second step, catalyzed by the large alpha subunit of AS (TrpE) to produce anthranilate. In the absence of TrpG, TrpE can synthesize anthranilate directly from chorismate and high concentrations of ammonia.</text>
</comment>
<evidence type="ECO:0000256" key="1">
    <source>
        <dbReference type="ARBA" id="ARBA00001946"/>
    </source>
</evidence>
<dbReference type="GO" id="GO:0000162">
    <property type="term" value="P:L-tryptophan biosynthetic process"/>
    <property type="evidence" value="ECO:0007669"/>
    <property type="project" value="UniProtKB-UniPathway"/>
</dbReference>
<keyword evidence="7 15" id="KW-0028">Amino-acid biosynthesis</keyword>